<dbReference type="HOGENOM" id="CLU_2026280_0_0_1"/>
<dbReference type="KEGG" id="bcom:BAUCODRAFT_335698"/>
<evidence type="ECO:0000313" key="1">
    <source>
        <dbReference type="EMBL" id="EMC90865.1"/>
    </source>
</evidence>
<dbReference type="Proteomes" id="UP000011761">
    <property type="component" value="Unassembled WGS sequence"/>
</dbReference>
<protein>
    <submittedName>
        <fullName evidence="1">Uncharacterized protein</fullName>
    </submittedName>
</protein>
<reference evidence="1 2" key="1">
    <citation type="journal article" date="2012" name="PLoS Pathog.">
        <title>Diverse lifestyles and strategies of plant pathogenesis encoded in the genomes of eighteen Dothideomycetes fungi.</title>
        <authorList>
            <person name="Ohm R.A."/>
            <person name="Feau N."/>
            <person name="Henrissat B."/>
            <person name="Schoch C.L."/>
            <person name="Horwitz B.A."/>
            <person name="Barry K.W."/>
            <person name="Condon B.J."/>
            <person name="Copeland A.C."/>
            <person name="Dhillon B."/>
            <person name="Glaser F."/>
            <person name="Hesse C.N."/>
            <person name="Kosti I."/>
            <person name="LaButti K."/>
            <person name="Lindquist E.A."/>
            <person name="Lucas S."/>
            <person name="Salamov A.A."/>
            <person name="Bradshaw R.E."/>
            <person name="Ciuffetti L."/>
            <person name="Hamelin R.C."/>
            <person name="Kema G.H.J."/>
            <person name="Lawrence C."/>
            <person name="Scott J.A."/>
            <person name="Spatafora J.W."/>
            <person name="Turgeon B.G."/>
            <person name="de Wit P.J.G.M."/>
            <person name="Zhong S."/>
            <person name="Goodwin S.B."/>
            <person name="Grigoriev I.V."/>
        </authorList>
    </citation>
    <scope>NUCLEOTIDE SEQUENCE [LARGE SCALE GENOMIC DNA]</scope>
    <source>
        <strain evidence="1 2">UAMH 10762</strain>
    </source>
</reference>
<proteinExistence type="predicted"/>
<sequence length="122" mass="13370">MISWFRQSTPHRQSCRATQASKLEVGLGSRSQHTLPAGYDGDHSLQMRSCGVQQTLAAYAQLRPPLLRQRRCVYETDPTALFVGKADCCNAAALAVGTKAREPALTAAILFQQEASLCLHRI</sequence>
<dbReference type="RefSeq" id="XP_007682020.1">
    <property type="nucleotide sequence ID" value="XM_007683830.1"/>
</dbReference>
<accession>M2MX87</accession>
<dbReference type="AlphaFoldDB" id="M2MX87"/>
<organism evidence="1 2">
    <name type="scientific">Baudoinia panamericana (strain UAMH 10762)</name>
    <name type="common">Angels' share fungus</name>
    <name type="synonym">Baudoinia compniacensis (strain UAMH 10762)</name>
    <dbReference type="NCBI Taxonomy" id="717646"/>
    <lineage>
        <taxon>Eukaryota</taxon>
        <taxon>Fungi</taxon>
        <taxon>Dikarya</taxon>
        <taxon>Ascomycota</taxon>
        <taxon>Pezizomycotina</taxon>
        <taxon>Dothideomycetes</taxon>
        <taxon>Dothideomycetidae</taxon>
        <taxon>Mycosphaerellales</taxon>
        <taxon>Teratosphaeriaceae</taxon>
        <taxon>Baudoinia</taxon>
    </lineage>
</organism>
<gene>
    <name evidence="1" type="ORF">BAUCODRAFT_335698</name>
</gene>
<name>M2MX87_BAUPA</name>
<keyword evidence="2" id="KW-1185">Reference proteome</keyword>
<dbReference type="GeneID" id="19112166"/>
<evidence type="ECO:0000313" key="2">
    <source>
        <dbReference type="Proteomes" id="UP000011761"/>
    </source>
</evidence>
<dbReference type="EMBL" id="KB445566">
    <property type="protein sequence ID" value="EMC90865.1"/>
    <property type="molecule type" value="Genomic_DNA"/>
</dbReference>